<dbReference type="InterPro" id="IPR013517">
    <property type="entry name" value="FG-GAP"/>
</dbReference>
<reference evidence="3 4" key="1">
    <citation type="submission" date="2021-11" db="EMBL/GenBank/DDBJ databases">
        <title>Aliifidinibius sp. nov., a new bacterium isolated from saline soil.</title>
        <authorList>
            <person name="Galisteo C."/>
            <person name="De La Haba R."/>
            <person name="Sanchez-Porro C."/>
            <person name="Ventosa A."/>
        </authorList>
    </citation>
    <scope>NUCLEOTIDE SEQUENCE [LARGE SCALE GENOMIC DNA]</scope>
    <source>
        <strain evidence="3 4">KACC 190600</strain>
    </source>
</reference>
<keyword evidence="1" id="KW-0732">Signal</keyword>
<dbReference type="Proteomes" id="UP001207337">
    <property type="component" value="Unassembled WGS sequence"/>
</dbReference>
<dbReference type="EMBL" id="JAJNDC010000002">
    <property type="protein sequence ID" value="MCW9713255.1"/>
    <property type="molecule type" value="Genomic_DNA"/>
</dbReference>
<name>A0ABT3PZK2_9BACT</name>
<comment type="caution">
    <text evidence="3">The sequence shown here is derived from an EMBL/GenBank/DDBJ whole genome shotgun (WGS) entry which is preliminary data.</text>
</comment>
<protein>
    <submittedName>
        <fullName evidence="3">VCBS repeat-containing protein</fullName>
    </submittedName>
</protein>
<organism evidence="3 4">
    <name type="scientific">Fodinibius salicampi</name>
    <dbReference type="NCBI Taxonomy" id="1920655"/>
    <lineage>
        <taxon>Bacteria</taxon>
        <taxon>Pseudomonadati</taxon>
        <taxon>Balneolota</taxon>
        <taxon>Balneolia</taxon>
        <taxon>Balneolales</taxon>
        <taxon>Balneolaceae</taxon>
        <taxon>Fodinibius</taxon>
    </lineage>
</organism>
<dbReference type="PANTHER" id="PTHR16026:SF0">
    <property type="entry name" value="CARTILAGE ACIDIC PROTEIN 1"/>
    <property type="match status" value="1"/>
</dbReference>
<evidence type="ECO:0000313" key="3">
    <source>
        <dbReference type="EMBL" id="MCW9713255.1"/>
    </source>
</evidence>
<dbReference type="Pfam" id="PF13517">
    <property type="entry name" value="FG-GAP_3"/>
    <property type="match status" value="5"/>
</dbReference>
<evidence type="ECO:0000259" key="2">
    <source>
        <dbReference type="Pfam" id="PF07593"/>
    </source>
</evidence>
<feature type="domain" description="ASPIC/UnbV" evidence="2">
    <location>
        <begin position="514"/>
        <end position="582"/>
    </location>
</feature>
<dbReference type="InterPro" id="IPR011519">
    <property type="entry name" value="UnbV_ASPIC"/>
</dbReference>
<evidence type="ECO:0000313" key="4">
    <source>
        <dbReference type="Proteomes" id="UP001207337"/>
    </source>
</evidence>
<accession>A0ABT3PZK2</accession>
<gene>
    <name evidence="3" type="ORF">LQ318_10090</name>
</gene>
<dbReference type="Gene3D" id="2.130.10.130">
    <property type="entry name" value="Integrin alpha, N-terminal"/>
    <property type="match status" value="4"/>
</dbReference>
<dbReference type="InterPro" id="IPR028994">
    <property type="entry name" value="Integrin_alpha_N"/>
</dbReference>
<dbReference type="Pfam" id="PF07593">
    <property type="entry name" value="UnbV_ASPIC"/>
    <property type="match status" value="1"/>
</dbReference>
<dbReference type="PANTHER" id="PTHR16026">
    <property type="entry name" value="CARTILAGE ACIDIC PROTEIN 1"/>
    <property type="match status" value="1"/>
</dbReference>
<keyword evidence="4" id="KW-1185">Reference proteome</keyword>
<dbReference type="RefSeq" id="WP_265789795.1">
    <property type="nucleotide sequence ID" value="NZ_BAABRS010000002.1"/>
</dbReference>
<dbReference type="SUPFAM" id="SSF69318">
    <property type="entry name" value="Integrin alpha N-terminal domain"/>
    <property type="match status" value="3"/>
</dbReference>
<sequence>MISCSGEETLFQQLDPSETGITFSNQVTGDKERNIISHTNIYNGGGVAIADFNNNGKLDIYFTGNVVDNELYLNQGDFKFKNVTDQAGVAGSERWSSGVAAVDINSDGLMDLYMGATSFEEPEQRSNLLYVNQGVNNEDIPIFKEMSKEYNLADTTHTTMPAFFDYDNDGDLDLFLLVNKFTRHSSMDRYHEKMIKGESITTDRLYRNEGSDSLGHPYFTDVSDEAGILIEGFGLGVNIADLNKDGWKDIYVANDFIANEVVYMNNGDGTFTDKAGELFKHTAYASMGVDIADINNDTHPDVLMVDMRPEDNLRQKTMLQPNSYSAYRNNEKYNYDYQYVRNQLQLYRGDHPETDIPTYSDIGIFAGISETDWSWTPSVTDFNNDGLRDIIITNGFPKDITNHDFATFIEKNYNYLSMEKILEKIPSVKLSNYVFKNNGDLTFQNVTEEWGMDIPSFSNGAAFADLNNDGDLDYVVNNINDSAFVFRNRQAELNPDSNNYLRVRFNGANENRMGLGAILEIKYGDGKKQYHEHTPYRGYLSSVEPIAHFGLGNANSVGELIITWPNGSKEVIRDIKANQVLTVNAVNAAEQDTLIDDQQEQQKSEHLVQEVTEKLGIDYVHQEHDFNDYEIQPLLPHKLSQYGPGLAVGDVNGNGLDDIYISGANGYEGRFLIQQEDGTFSEENLLEGVDSENREEELGVLFFDADRDGDDDLYIASGGYEYEFADEAYQDRLFINKGGKFELAEDALPNYFLASSSTVRAADFDKDGDLDLFVGGRVHPHEYPKPVDSYLLENRTEEGEVRFEIVNDSRAPSLTDLGMISDALWTDFNNDGWPDLILAGEWMSLRFLENDEGTLVDVTQESGLAEYKGWWNSLCGGDFDNDGDTDYVAGNLGTNSYFRASDEYPLRVYANDFDNNGKYDAIPAFYVKNKEGKRVEAPFHIKQDVRKQVPPLNGMFKSYKEFALANMDDILSRFNATETLVKEANYMKSSYIENKGSGEFAITPLPDKAQWAPIYGCMAEDLDSDGNTDLMLVGNDYGMEVSSGRHDALNGLVLMGKGSGSFMVTEFEESGFFVPGDAKALVKLRSANNSYYIAASQNRGPLKVFNNKRAKEYIQAKPLDASAVMNYRDGSSKKVEFYYGSSFLSSSGRFIPKSKEIQSIEITDYEGESRSVSFE</sequence>
<dbReference type="InterPro" id="IPR027039">
    <property type="entry name" value="Crtac1"/>
</dbReference>
<proteinExistence type="predicted"/>
<evidence type="ECO:0000256" key="1">
    <source>
        <dbReference type="ARBA" id="ARBA00022729"/>
    </source>
</evidence>